<evidence type="ECO:0000259" key="2">
    <source>
        <dbReference type="Pfam" id="PF03795"/>
    </source>
</evidence>
<dbReference type="InterPro" id="IPR011008">
    <property type="entry name" value="Dimeric_a/b-barrel"/>
</dbReference>
<dbReference type="SUPFAM" id="SSF54909">
    <property type="entry name" value="Dimeric alpha+beta barrel"/>
    <property type="match status" value="1"/>
</dbReference>
<gene>
    <name evidence="3" type="ORF">ABLG96_20435</name>
</gene>
<evidence type="ECO:0000313" key="3">
    <source>
        <dbReference type="EMBL" id="XCG63531.1"/>
    </source>
</evidence>
<feature type="domain" description="YCII-related" evidence="2">
    <location>
        <begin position="4"/>
        <end position="112"/>
    </location>
</feature>
<proteinExistence type="inferred from homology"/>
<dbReference type="PANTHER" id="PTHR35174">
    <property type="entry name" value="BLL7171 PROTEIN-RELATED"/>
    <property type="match status" value="1"/>
</dbReference>
<dbReference type="Gene3D" id="3.30.70.1060">
    <property type="entry name" value="Dimeric alpha+beta barrel"/>
    <property type="match status" value="1"/>
</dbReference>
<name>A0AAU8DPU3_9ACTN</name>
<dbReference type="PANTHER" id="PTHR35174:SF3">
    <property type="entry name" value="BLL7171 PROTEIN"/>
    <property type="match status" value="1"/>
</dbReference>
<organism evidence="3">
    <name type="scientific">Nakamurella sp. A5-74</name>
    <dbReference type="NCBI Taxonomy" id="3158264"/>
    <lineage>
        <taxon>Bacteria</taxon>
        <taxon>Bacillati</taxon>
        <taxon>Actinomycetota</taxon>
        <taxon>Actinomycetes</taxon>
        <taxon>Nakamurellales</taxon>
        <taxon>Nakamurellaceae</taxon>
        <taxon>Nakamurella</taxon>
    </lineage>
</organism>
<dbReference type="AlphaFoldDB" id="A0AAU8DPU3"/>
<evidence type="ECO:0000256" key="1">
    <source>
        <dbReference type="ARBA" id="ARBA00007689"/>
    </source>
</evidence>
<dbReference type="RefSeq" id="WP_353649146.1">
    <property type="nucleotide sequence ID" value="NZ_CP159218.1"/>
</dbReference>
<dbReference type="InterPro" id="IPR005545">
    <property type="entry name" value="YCII"/>
</dbReference>
<protein>
    <submittedName>
        <fullName evidence="3">YciI family protein</fullName>
    </submittedName>
</protein>
<reference evidence="3" key="1">
    <citation type="submission" date="2024-05" db="EMBL/GenBank/DDBJ databases">
        <authorList>
            <person name="Cai S.Y."/>
            <person name="Jin L.M."/>
            <person name="Li H.R."/>
        </authorList>
    </citation>
    <scope>NUCLEOTIDE SEQUENCE</scope>
    <source>
        <strain evidence="3">A5-74</strain>
    </source>
</reference>
<comment type="similarity">
    <text evidence="1">Belongs to the YciI family.</text>
</comment>
<sequence>MPTYMFLLHDDESWFDTVSPETWAEEMTKHRAFSDAVRAAGGSVLDGAALERSSLATTVDNTGDEPTVTDGPFIETKEVFGGYYVVDVADLDVAIALAEQCPSGHVEIRPVMSTDDDSAPPV</sequence>
<accession>A0AAU8DPU3</accession>
<dbReference type="Pfam" id="PF03795">
    <property type="entry name" value="YCII"/>
    <property type="match status" value="1"/>
</dbReference>
<dbReference type="EMBL" id="CP159218">
    <property type="protein sequence ID" value="XCG63531.1"/>
    <property type="molecule type" value="Genomic_DNA"/>
</dbReference>